<dbReference type="OrthoDB" id="3171056at2"/>
<dbReference type="InterPro" id="IPR001206">
    <property type="entry name" value="Diacylglycerol_kinase_cat_dom"/>
</dbReference>
<feature type="domain" description="DAGKc" evidence="9">
    <location>
        <begin position="7"/>
        <end position="138"/>
    </location>
</feature>
<dbReference type="AlphaFoldDB" id="A0A0D0IMC7"/>
<evidence type="ECO:0000313" key="10">
    <source>
        <dbReference type="EMBL" id="KIP52307.1"/>
    </source>
</evidence>
<evidence type="ECO:0000256" key="5">
    <source>
        <dbReference type="ARBA" id="ARBA00022777"/>
    </source>
</evidence>
<keyword evidence="7" id="KW-0594">Phospholipid biosynthesis</keyword>
<keyword evidence="4" id="KW-0547">Nucleotide-binding</keyword>
<dbReference type="PANTHER" id="PTHR12358:SF54">
    <property type="entry name" value="SPHINGOSINE KINASE RELATED PROTEIN"/>
    <property type="match status" value="1"/>
</dbReference>
<reference evidence="10 11" key="1">
    <citation type="submission" date="2015-01" db="EMBL/GenBank/DDBJ databases">
        <title>Draft genome sequence of Leucobacter komagatae strain VKM ST2845.</title>
        <authorList>
            <person name="Karlyshev A.V."/>
            <person name="Kudryashova E.B."/>
        </authorList>
    </citation>
    <scope>NUCLEOTIDE SEQUENCE [LARGE SCALE GENOMIC DNA]</scope>
    <source>
        <strain evidence="10 11">VKM ST2845</strain>
    </source>
</reference>
<organism evidence="10 11">
    <name type="scientific">Leucobacter komagatae</name>
    <dbReference type="NCBI Taxonomy" id="55969"/>
    <lineage>
        <taxon>Bacteria</taxon>
        <taxon>Bacillati</taxon>
        <taxon>Actinomycetota</taxon>
        <taxon>Actinomycetes</taxon>
        <taxon>Micrococcales</taxon>
        <taxon>Microbacteriaceae</taxon>
        <taxon>Leucobacter</taxon>
    </lineage>
</organism>
<keyword evidence="5 10" id="KW-0418">Kinase</keyword>
<evidence type="ECO:0000256" key="7">
    <source>
        <dbReference type="ARBA" id="ARBA00023209"/>
    </source>
</evidence>
<dbReference type="SUPFAM" id="SSF111331">
    <property type="entry name" value="NAD kinase/diacylglycerol kinase-like"/>
    <property type="match status" value="1"/>
</dbReference>
<dbReference type="GO" id="GO:0008654">
    <property type="term" value="P:phospholipid biosynthetic process"/>
    <property type="evidence" value="ECO:0007669"/>
    <property type="project" value="UniProtKB-KW"/>
</dbReference>
<dbReference type="Gene3D" id="3.40.50.10330">
    <property type="entry name" value="Probable inorganic polyphosphate/atp-NAD kinase, domain 1"/>
    <property type="match status" value="1"/>
</dbReference>
<keyword evidence="7" id="KW-0443">Lipid metabolism</keyword>
<gene>
    <name evidence="10" type="ORF">SD72_09640</name>
</gene>
<evidence type="ECO:0000256" key="2">
    <source>
        <dbReference type="ARBA" id="ARBA00005983"/>
    </source>
</evidence>
<dbReference type="Gene3D" id="2.60.200.40">
    <property type="match status" value="1"/>
</dbReference>
<dbReference type="Pfam" id="PF00781">
    <property type="entry name" value="DAGK_cat"/>
    <property type="match status" value="1"/>
</dbReference>
<sequence>MTMVPPRAQPHAAVVYHPLKTDLAGLRSAVRAAELRAGWAPTRWYETEASDGGTGIARHAVAEGAGVVLGSGGDGTIRAVAEALRGTGVPLGIVPQGTGNLLARNIGMPLGDLAAAAEAAFFGRNQAIDLGLMRITRPDDETGESAVDEHAFLVLAGMGLDARAIRATRSTLKNRLGWLAYVDAGVRTMVRDKPLEVMYSMDGSEMKPLTVYTVMIGNCGLLPGGVLLIPDARIDDGLLDVVSLRPLGPFSWLRIWNKIGWENGVLRKTRTGRRIIDLVNDTKNVTYLRAREYALSVASPEPIQLDGDDFGLAVEVRGRVDPGALVIRMSPGWHLPV</sequence>
<keyword evidence="3" id="KW-0808">Transferase</keyword>
<dbReference type="EMBL" id="JXSQ01000012">
    <property type="protein sequence ID" value="KIP52307.1"/>
    <property type="molecule type" value="Genomic_DNA"/>
</dbReference>
<dbReference type="GO" id="GO:0005524">
    <property type="term" value="F:ATP binding"/>
    <property type="evidence" value="ECO:0007669"/>
    <property type="project" value="UniProtKB-KW"/>
</dbReference>
<dbReference type="Pfam" id="PF19279">
    <property type="entry name" value="YegS_C"/>
    <property type="match status" value="1"/>
</dbReference>
<comment type="caution">
    <text evidence="10">The sequence shown here is derived from an EMBL/GenBank/DDBJ whole genome shotgun (WGS) entry which is preliminary data.</text>
</comment>
<dbReference type="PROSITE" id="PS50146">
    <property type="entry name" value="DAGK"/>
    <property type="match status" value="1"/>
</dbReference>
<evidence type="ECO:0000256" key="8">
    <source>
        <dbReference type="ARBA" id="ARBA00023264"/>
    </source>
</evidence>
<keyword evidence="8" id="KW-1208">Phospholipid metabolism</keyword>
<protein>
    <submittedName>
        <fullName evidence="10">Diacylglycerol kinase</fullName>
    </submittedName>
</protein>
<keyword evidence="7" id="KW-0444">Lipid biosynthesis</keyword>
<evidence type="ECO:0000313" key="11">
    <source>
        <dbReference type="Proteomes" id="UP000032120"/>
    </source>
</evidence>
<dbReference type="InterPro" id="IPR017438">
    <property type="entry name" value="ATP-NAD_kinase_N"/>
</dbReference>
<evidence type="ECO:0000256" key="6">
    <source>
        <dbReference type="ARBA" id="ARBA00022840"/>
    </source>
</evidence>
<evidence type="ECO:0000259" key="9">
    <source>
        <dbReference type="PROSITE" id="PS50146"/>
    </source>
</evidence>
<keyword evidence="6" id="KW-0067">ATP-binding</keyword>
<dbReference type="Proteomes" id="UP000032120">
    <property type="component" value="Unassembled WGS sequence"/>
</dbReference>
<comment type="cofactor">
    <cofactor evidence="1">
        <name>Mg(2+)</name>
        <dbReference type="ChEBI" id="CHEBI:18420"/>
    </cofactor>
</comment>
<dbReference type="InterPro" id="IPR045540">
    <property type="entry name" value="YegS/DAGK_C"/>
</dbReference>
<evidence type="ECO:0000256" key="3">
    <source>
        <dbReference type="ARBA" id="ARBA00022679"/>
    </source>
</evidence>
<evidence type="ECO:0000256" key="4">
    <source>
        <dbReference type="ARBA" id="ARBA00022741"/>
    </source>
</evidence>
<dbReference type="GO" id="GO:0016301">
    <property type="term" value="F:kinase activity"/>
    <property type="evidence" value="ECO:0007669"/>
    <property type="project" value="UniProtKB-KW"/>
</dbReference>
<dbReference type="InterPro" id="IPR016064">
    <property type="entry name" value="NAD/diacylglycerol_kinase_sf"/>
</dbReference>
<keyword evidence="11" id="KW-1185">Reference proteome</keyword>
<proteinExistence type="inferred from homology"/>
<dbReference type="InterPro" id="IPR050187">
    <property type="entry name" value="Lipid_Phosphate_FormReg"/>
</dbReference>
<dbReference type="PANTHER" id="PTHR12358">
    <property type="entry name" value="SPHINGOSINE KINASE"/>
    <property type="match status" value="1"/>
</dbReference>
<comment type="similarity">
    <text evidence="2">Belongs to the diacylglycerol/lipid kinase family.</text>
</comment>
<accession>A0A0D0IMC7</accession>
<name>A0A0D0IMC7_9MICO</name>
<evidence type="ECO:0000256" key="1">
    <source>
        <dbReference type="ARBA" id="ARBA00001946"/>
    </source>
</evidence>
<dbReference type="RefSeq" id="WP_042544250.1">
    <property type="nucleotide sequence ID" value="NZ_JXSQ01000012.1"/>
</dbReference>